<dbReference type="InterPro" id="IPR011009">
    <property type="entry name" value="Kinase-like_dom_sf"/>
</dbReference>
<gene>
    <name evidence="1" type="ORF">SAMN05444955_11520</name>
</gene>
<name>A0A1H8HSF6_9BACL</name>
<evidence type="ECO:0008006" key="3">
    <source>
        <dbReference type="Google" id="ProtNLM"/>
    </source>
</evidence>
<accession>A0A1H8HSF6</accession>
<reference evidence="1 2" key="1">
    <citation type="submission" date="2016-10" db="EMBL/GenBank/DDBJ databases">
        <authorList>
            <person name="de Groot N.N."/>
        </authorList>
    </citation>
    <scope>NUCLEOTIDE SEQUENCE [LARGE SCALE GENOMIC DNA]</scope>
    <source>
        <strain evidence="1 2">DSM 46701</strain>
    </source>
</reference>
<dbReference type="AlphaFoldDB" id="A0A1H8HSF6"/>
<dbReference type="Gene3D" id="1.10.510.10">
    <property type="entry name" value="Transferase(Phosphotransferase) domain 1"/>
    <property type="match status" value="1"/>
</dbReference>
<evidence type="ECO:0000313" key="2">
    <source>
        <dbReference type="Proteomes" id="UP000199695"/>
    </source>
</evidence>
<organism evidence="1 2">
    <name type="scientific">Lihuaxuella thermophila</name>
    <dbReference type="NCBI Taxonomy" id="1173111"/>
    <lineage>
        <taxon>Bacteria</taxon>
        <taxon>Bacillati</taxon>
        <taxon>Bacillota</taxon>
        <taxon>Bacilli</taxon>
        <taxon>Bacillales</taxon>
        <taxon>Thermoactinomycetaceae</taxon>
        <taxon>Lihuaxuella</taxon>
    </lineage>
</organism>
<protein>
    <recommendedName>
        <fullName evidence="3">Protein kinase domain-containing protein</fullName>
    </recommendedName>
</protein>
<proteinExistence type="predicted"/>
<keyword evidence="2" id="KW-1185">Reference proteome</keyword>
<dbReference type="STRING" id="1173111.SAMN05444955_11520"/>
<dbReference type="Proteomes" id="UP000199695">
    <property type="component" value="Unassembled WGS sequence"/>
</dbReference>
<dbReference type="SUPFAM" id="SSF56112">
    <property type="entry name" value="Protein kinase-like (PK-like)"/>
    <property type="match status" value="1"/>
</dbReference>
<sequence length="253" mass="28681">MKAQGEWIRDKYRILKAFPFVIGVLYFTEANTKLGPQTRFVHALDVKAAGENISEEPILARDDSVFFPVREMFIEDGVLYQVFYRLEGNLLAHYIRHHAPLPVSDMAWMVRGITSHLLRLYREGSFTIVHPQNIIITSGNAIRFLYGGPIGVLPKGIGADRLPREDALEMNHLYDSYTVGTLIYQMLTGKNPLAAGIEVPPISTYRPDCPGELEELVKKALSFAVRKRPRIEEIFGLLDHLTVSYGYKSEEKS</sequence>
<evidence type="ECO:0000313" key="1">
    <source>
        <dbReference type="EMBL" id="SEN59054.1"/>
    </source>
</evidence>
<dbReference type="EMBL" id="FOCQ01000015">
    <property type="protein sequence ID" value="SEN59054.1"/>
    <property type="molecule type" value="Genomic_DNA"/>
</dbReference>